<dbReference type="Proteomes" id="UP001309876">
    <property type="component" value="Unassembled WGS sequence"/>
</dbReference>
<dbReference type="AlphaFoldDB" id="A0AAN7SXN4"/>
<dbReference type="InterPro" id="IPR036638">
    <property type="entry name" value="HLH_DNA-bd_sf"/>
</dbReference>
<evidence type="ECO:0000313" key="3">
    <source>
        <dbReference type="EMBL" id="KAK5084306.1"/>
    </source>
</evidence>
<sequence>MGSHGHLPFGCTNGSAISYSQHRLIGADDPNGVQGIGLPSGFIPPGQPLLSEQENDQMQEFFSAFDGDGQARARQPMPGHFQENMAHLQQLQMPQQYVGHESYVRSPQAMDWHAQAMRNFTFNQQILPMSTMHTPTSPYTNGQHIYPHTHQTMPGFTADWQQQFPHHVPQATRAGMHFGSDPSFISQGPFVAPDGATEPEMSFIDSAVYRVNSASNTNPNSRAASNPGSNANTEPPSPVATKKRKLNNVFNSDALRMTSMSVPASNGYATKASPPASHSRRKSRQSFVKHEQPPTPLSKTPTVHEDEVQEEDAEYDEDEDEQEQKQSASPPAPWPSSKARPLHKPALPSKPTKSRKKSASAASPAKPSKPRRQSSSVTAASRTPLTAEQKKANHTNSEQRRRDATAKAYAELYDLVPELDEMGKQSTMKKLEVVVEKVRTVKQQLEFLREMTGRDPITGRLNAGQIAANPYAGGSTHLSGWS</sequence>
<dbReference type="Pfam" id="PF00010">
    <property type="entry name" value="HLH"/>
    <property type="match status" value="1"/>
</dbReference>
<gene>
    <name evidence="3" type="ORF">LTR05_005382</name>
</gene>
<reference evidence="3 4" key="1">
    <citation type="submission" date="2023-08" db="EMBL/GenBank/DDBJ databases">
        <title>Black Yeasts Isolated from many extreme environments.</title>
        <authorList>
            <person name="Coleine C."/>
            <person name="Stajich J.E."/>
            <person name="Selbmann L."/>
        </authorList>
    </citation>
    <scope>NUCLEOTIDE SEQUENCE [LARGE SCALE GENOMIC DNA]</scope>
    <source>
        <strain evidence="3 4">CCFEE 5910</strain>
    </source>
</reference>
<name>A0AAN7SXN4_9EURO</name>
<protein>
    <recommendedName>
        <fullName evidence="2">BHLH domain-containing protein</fullName>
    </recommendedName>
</protein>
<proteinExistence type="predicted"/>
<feature type="compositionally biased region" description="Polar residues" evidence="1">
    <location>
        <begin position="214"/>
        <end position="234"/>
    </location>
</feature>
<dbReference type="InterPro" id="IPR011598">
    <property type="entry name" value="bHLH_dom"/>
</dbReference>
<feature type="region of interest" description="Disordered" evidence="1">
    <location>
        <begin position="261"/>
        <end position="405"/>
    </location>
</feature>
<evidence type="ECO:0000256" key="1">
    <source>
        <dbReference type="SAM" id="MobiDB-lite"/>
    </source>
</evidence>
<organism evidence="3 4">
    <name type="scientific">Lithohypha guttulata</name>
    <dbReference type="NCBI Taxonomy" id="1690604"/>
    <lineage>
        <taxon>Eukaryota</taxon>
        <taxon>Fungi</taxon>
        <taxon>Dikarya</taxon>
        <taxon>Ascomycota</taxon>
        <taxon>Pezizomycotina</taxon>
        <taxon>Eurotiomycetes</taxon>
        <taxon>Chaetothyriomycetidae</taxon>
        <taxon>Chaetothyriales</taxon>
        <taxon>Trichomeriaceae</taxon>
        <taxon>Lithohypha</taxon>
    </lineage>
</organism>
<evidence type="ECO:0000313" key="4">
    <source>
        <dbReference type="Proteomes" id="UP001309876"/>
    </source>
</evidence>
<dbReference type="PROSITE" id="PS50888">
    <property type="entry name" value="BHLH"/>
    <property type="match status" value="1"/>
</dbReference>
<dbReference type="EMBL" id="JAVRRJ010000005">
    <property type="protein sequence ID" value="KAK5084306.1"/>
    <property type="molecule type" value="Genomic_DNA"/>
</dbReference>
<comment type="caution">
    <text evidence="3">The sequence shown here is derived from an EMBL/GenBank/DDBJ whole genome shotgun (WGS) entry which is preliminary data.</text>
</comment>
<evidence type="ECO:0000259" key="2">
    <source>
        <dbReference type="PROSITE" id="PS50888"/>
    </source>
</evidence>
<accession>A0AAN7SXN4</accession>
<keyword evidence="4" id="KW-1185">Reference proteome</keyword>
<feature type="compositionally biased region" description="Acidic residues" evidence="1">
    <location>
        <begin position="307"/>
        <end position="322"/>
    </location>
</feature>
<feature type="compositionally biased region" description="Polar residues" evidence="1">
    <location>
        <begin position="373"/>
        <end position="386"/>
    </location>
</feature>
<dbReference type="SUPFAM" id="SSF47459">
    <property type="entry name" value="HLH, helix-loop-helix DNA-binding domain"/>
    <property type="match status" value="1"/>
</dbReference>
<feature type="region of interest" description="Disordered" evidence="1">
    <location>
        <begin position="214"/>
        <end position="247"/>
    </location>
</feature>
<feature type="domain" description="BHLH" evidence="2">
    <location>
        <begin position="389"/>
        <end position="441"/>
    </location>
</feature>
<dbReference type="GO" id="GO:0046983">
    <property type="term" value="F:protein dimerization activity"/>
    <property type="evidence" value="ECO:0007669"/>
    <property type="project" value="InterPro"/>
</dbReference>
<dbReference type="Gene3D" id="4.10.280.10">
    <property type="entry name" value="Helix-loop-helix DNA-binding domain"/>
    <property type="match status" value="1"/>
</dbReference>